<feature type="domain" description="THIF-type NAD/FAD binding fold" evidence="1">
    <location>
        <begin position="15"/>
        <end position="171"/>
    </location>
</feature>
<protein>
    <recommendedName>
        <fullName evidence="1">THIF-type NAD/FAD binding fold domain-containing protein</fullName>
    </recommendedName>
</protein>
<accession>A0A2T1N619</accession>
<dbReference type="PANTHER" id="PTHR10953:SF102">
    <property type="entry name" value="ADENYLYLTRANSFERASE AND SULFURTRANSFERASE MOCS3"/>
    <property type="match status" value="1"/>
</dbReference>
<dbReference type="GO" id="GO:0016779">
    <property type="term" value="F:nucleotidyltransferase activity"/>
    <property type="evidence" value="ECO:0007669"/>
    <property type="project" value="TreeGrafter"/>
</dbReference>
<dbReference type="GO" id="GO:0004792">
    <property type="term" value="F:thiosulfate-cyanide sulfurtransferase activity"/>
    <property type="evidence" value="ECO:0007669"/>
    <property type="project" value="TreeGrafter"/>
</dbReference>
<dbReference type="InterPro" id="IPR035985">
    <property type="entry name" value="Ubiquitin-activating_enz"/>
</dbReference>
<dbReference type="InterPro" id="IPR045886">
    <property type="entry name" value="ThiF/MoeB/HesA"/>
</dbReference>
<reference evidence="2 3" key="1">
    <citation type="submission" date="2018-03" db="EMBL/GenBank/DDBJ databases">
        <title>Mesoflavibacter sp. HG37 and Mesoflavibacter sp. HG96 sp.nov., two marine bacteria isolated from seawater of Western Pacific Ocean.</title>
        <authorList>
            <person name="Cheng H."/>
            <person name="Wu Y.-H."/>
            <person name="Guo L.-L."/>
            <person name="Xu X.-W."/>
        </authorList>
    </citation>
    <scope>NUCLEOTIDE SEQUENCE [LARGE SCALE GENOMIC DNA]</scope>
    <source>
        <strain evidence="2 3">KCTC 42117</strain>
    </source>
</reference>
<sequence length="298" mass="33384">MNYSRITDSVDISLLQHTHIVVVGAGGSKQLILNLARTGIGALTVLDIDKVDATNIVRQGYDQADIGKYKVEALRDKIKRINPNTAYTGITKDFLSMTVKELDAVFKDADMFLFLTDAFKAQSYGNILALKYLKPALWAGWYAKSRTAEVFFQIPQFTPACFRCAVSSRYHIQEKETISVSSECNTIFHSALLDSYIGFLILGILHKGASDQTKESAAFFKGLLNDNGHLDWNFFQLKVHPDGGNPLFDKLFDSMGKSAHNFTSCWQRIEPELIPKYDYDCPDCKGVLLKLINSNSNE</sequence>
<comment type="caution">
    <text evidence="2">The sequence shown here is derived from an EMBL/GenBank/DDBJ whole genome shotgun (WGS) entry which is preliminary data.</text>
</comment>
<name>A0A2T1N619_9FLAO</name>
<gene>
    <name evidence="2" type="ORF">C7H61_13125</name>
</gene>
<dbReference type="Pfam" id="PF00899">
    <property type="entry name" value="ThiF"/>
    <property type="match status" value="1"/>
</dbReference>
<proteinExistence type="predicted"/>
<dbReference type="PANTHER" id="PTHR10953">
    <property type="entry name" value="UBIQUITIN-ACTIVATING ENZYME E1"/>
    <property type="match status" value="1"/>
</dbReference>
<dbReference type="GO" id="GO:0005737">
    <property type="term" value="C:cytoplasm"/>
    <property type="evidence" value="ECO:0007669"/>
    <property type="project" value="TreeGrafter"/>
</dbReference>
<dbReference type="GO" id="GO:0008641">
    <property type="term" value="F:ubiquitin-like modifier activating enzyme activity"/>
    <property type="evidence" value="ECO:0007669"/>
    <property type="project" value="InterPro"/>
</dbReference>
<dbReference type="OrthoDB" id="1426308at2"/>
<dbReference type="InterPro" id="IPR000594">
    <property type="entry name" value="ThiF_NAD_FAD-bd"/>
</dbReference>
<dbReference type="Gene3D" id="3.40.50.720">
    <property type="entry name" value="NAD(P)-binding Rossmann-like Domain"/>
    <property type="match status" value="1"/>
</dbReference>
<dbReference type="EMBL" id="PXOT01000027">
    <property type="protein sequence ID" value="PSG87046.1"/>
    <property type="molecule type" value="Genomic_DNA"/>
</dbReference>
<organism evidence="2 3">
    <name type="scientific">Mesoflavibacter zeaxanthinifaciens subsp. sabulilitoris</name>
    <dbReference type="NCBI Taxonomy" id="1520893"/>
    <lineage>
        <taxon>Bacteria</taxon>
        <taxon>Pseudomonadati</taxon>
        <taxon>Bacteroidota</taxon>
        <taxon>Flavobacteriia</taxon>
        <taxon>Flavobacteriales</taxon>
        <taxon>Flavobacteriaceae</taxon>
        <taxon>Mesoflavibacter</taxon>
    </lineage>
</organism>
<dbReference type="AlphaFoldDB" id="A0A2T1N619"/>
<dbReference type="Proteomes" id="UP000238430">
    <property type="component" value="Unassembled WGS sequence"/>
</dbReference>
<evidence type="ECO:0000313" key="3">
    <source>
        <dbReference type="Proteomes" id="UP000238430"/>
    </source>
</evidence>
<evidence type="ECO:0000313" key="2">
    <source>
        <dbReference type="EMBL" id="PSG87046.1"/>
    </source>
</evidence>
<dbReference type="RefSeq" id="WP_106680463.1">
    <property type="nucleotide sequence ID" value="NZ_JACHWV010000002.1"/>
</dbReference>
<dbReference type="SUPFAM" id="SSF69572">
    <property type="entry name" value="Activating enzymes of the ubiquitin-like proteins"/>
    <property type="match status" value="1"/>
</dbReference>
<keyword evidence="3" id="KW-1185">Reference proteome</keyword>
<evidence type="ECO:0000259" key="1">
    <source>
        <dbReference type="Pfam" id="PF00899"/>
    </source>
</evidence>